<gene>
    <name evidence="2" type="ORF">S01H1_34063</name>
</gene>
<reference evidence="2" key="1">
    <citation type="journal article" date="2014" name="Front. Microbiol.">
        <title>High frequency of phylogenetically diverse reductive dehalogenase-homologous genes in deep subseafloor sedimentary metagenomes.</title>
        <authorList>
            <person name="Kawai M."/>
            <person name="Futagami T."/>
            <person name="Toyoda A."/>
            <person name="Takaki Y."/>
            <person name="Nishi S."/>
            <person name="Hori S."/>
            <person name="Arai W."/>
            <person name="Tsubouchi T."/>
            <person name="Morono Y."/>
            <person name="Uchiyama I."/>
            <person name="Ito T."/>
            <person name="Fujiyama A."/>
            <person name="Inagaki F."/>
            <person name="Takami H."/>
        </authorList>
    </citation>
    <scope>NUCLEOTIDE SEQUENCE</scope>
    <source>
        <strain evidence="2">Expedition CK06-06</strain>
    </source>
</reference>
<dbReference type="CDD" id="cd06578">
    <property type="entry name" value="HemD"/>
    <property type="match status" value="1"/>
</dbReference>
<dbReference type="InterPro" id="IPR039793">
    <property type="entry name" value="UROS/Hem4"/>
</dbReference>
<feature type="domain" description="Tetrapyrrole biosynthesis uroporphyrinogen III synthase" evidence="1">
    <location>
        <begin position="56"/>
        <end position="273"/>
    </location>
</feature>
<evidence type="ECO:0000259" key="1">
    <source>
        <dbReference type="Pfam" id="PF02602"/>
    </source>
</evidence>
<proteinExistence type="predicted"/>
<dbReference type="InterPro" id="IPR014776">
    <property type="entry name" value="4pyrrole_Mease_sub2"/>
</dbReference>
<dbReference type="Gene3D" id="3.30.950.10">
    <property type="entry name" value="Methyltransferase, Cobalt-precorrin-4 Transmethylase, Domain 2"/>
    <property type="match status" value="1"/>
</dbReference>
<dbReference type="GO" id="GO:0004852">
    <property type="term" value="F:uroporphyrinogen-III synthase activity"/>
    <property type="evidence" value="ECO:0007669"/>
    <property type="project" value="InterPro"/>
</dbReference>
<dbReference type="InterPro" id="IPR003754">
    <property type="entry name" value="4pyrrol_synth_uPrphyn_synth"/>
</dbReference>
<dbReference type="AlphaFoldDB" id="X0VN78"/>
<dbReference type="GO" id="GO:0008168">
    <property type="term" value="F:methyltransferase activity"/>
    <property type="evidence" value="ECO:0007669"/>
    <property type="project" value="InterPro"/>
</dbReference>
<dbReference type="FunFam" id="3.40.50.10090:FF:000001">
    <property type="entry name" value="Bifunctional uroporphyrinogen-III C-methyltransferase/uroporphyrinogen-III synthase"/>
    <property type="match status" value="1"/>
</dbReference>
<name>X0VN78_9ZZZZ</name>
<dbReference type="PANTHER" id="PTHR40082">
    <property type="entry name" value="BLR5956 PROTEIN"/>
    <property type="match status" value="1"/>
</dbReference>
<dbReference type="InterPro" id="IPR036108">
    <property type="entry name" value="4pyrrol_syn_uPrphyn_synt_sf"/>
</dbReference>
<dbReference type="SUPFAM" id="SSF69618">
    <property type="entry name" value="HemD-like"/>
    <property type="match status" value="1"/>
</dbReference>
<dbReference type="GO" id="GO:0006780">
    <property type="term" value="P:uroporphyrinogen III biosynthetic process"/>
    <property type="evidence" value="ECO:0007669"/>
    <property type="project" value="InterPro"/>
</dbReference>
<dbReference type="Pfam" id="PF02602">
    <property type="entry name" value="HEM4"/>
    <property type="match status" value="1"/>
</dbReference>
<protein>
    <recommendedName>
        <fullName evidence="1">Tetrapyrrole biosynthesis uroporphyrinogen III synthase domain-containing protein</fullName>
    </recommendedName>
</protein>
<feature type="non-terminal residue" evidence="2">
    <location>
        <position position="1"/>
    </location>
</feature>
<dbReference type="PANTHER" id="PTHR40082:SF1">
    <property type="entry name" value="BLR5956 PROTEIN"/>
    <property type="match status" value="1"/>
</dbReference>
<dbReference type="Gene3D" id="3.40.50.10090">
    <property type="match status" value="2"/>
</dbReference>
<accession>X0VN78</accession>
<comment type="caution">
    <text evidence="2">The sequence shown here is derived from an EMBL/GenBank/DDBJ whole genome shotgun (WGS) entry which is preliminary data.</text>
</comment>
<evidence type="ECO:0000313" key="2">
    <source>
        <dbReference type="EMBL" id="GAG13918.1"/>
    </source>
</evidence>
<sequence length="273" mass="29305">TLADIVDKARDADIKPPAVTIVGEVVTLREKLRWFDTKPLFGRRVLVTRSRQQASALSERLRELGAEPLEYPAIEIAPPKDIAPLDEAIARLPTYDWLIFTSANAVRALVDRMSEKGTDIQALGKPRIAAIGPATAQALAGYGLRVDYMPEVYTTEDIAGGIGDVARKRVLLPRAERAPKQLAQALRGKGAVVDEVVAYRTLAVDAADDLKALLGEGQIDIVTFTSSSTVRNLVAGLQGQEPAHALGRCLVACIGPVTARTAKRLGVRVDVVA</sequence>
<organism evidence="2">
    <name type="scientific">marine sediment metagenome</name>
    <dbReference type="NCBI Taxonomy" id="412755"/>
    <lineage>
        <taxon>unclassified sequences</taxon>
        <taxon>metagenomes</taxon>
        <taxon>ecological metagenomes</taxon>
    </lineage>
</organism>
<feature type="non-terminal residue" evidence="2">
    <location>
        <position position="273"/>
    </location>
</feature>
<dbReference type="EMBL" id="BARS01021182">
    <property type="protein sequence ID" value="GAG13918.1"/>
    <property type="molecule type" value="Genomic_DNA"/>
</dbReference>